<dbReference type="SUPFAM" id="SSF51556">
    <property type="entry name" value="Metallo-dependent hydrolases"/>
    <property type="match status" value="1"/>
</dbReference>
<dbReference type="Proteomes" id="UP001501803">
    <property type="component" value="Unassembled WGS sequence"/>
</dbReference>
<keyword evidence="1" id="KW-0378">Hydrolase</keyword>
<sequence>MKSKVFSADWVLPVAAQPIRNGVVVVADERIVWLGTADEMPAEWAESPVERRSGVLMPGLVNAHTHLQYTHFDEVGRGSFTSFEDWSDAFGLVYDEVTDPSAWRDAALDGARQGIATGTTVFAEIVTNDEARGSLSECRVTGIEYLEAIGEFGNSWRDGGRDTFLARLAASGAVPFGVSPHAPYSLDGAVISDLMQIAAERDLRVHSHVGESAVEADLYRSGVNTVLTAYGDLRDEFELVRKGGVGHTTAEYADSIGLLVPTAHLAHAIYLDRAERDLLRSRGTQVALCPRSNKVIGLDAPPVAAYLTEGHEIAVGTDSLASSPSMDLMADVALLAVLAREQGYTDDDLYRRLVRAATLGGALAMGVADSLGYGSLTVGGPADLAVFDVDVHGDDVERAVVEQAAGRCTLTVSAGRVVHDSSLAPVG</sequence>
<accession>A0ABP7KUJ6</accession>
<protein>
    <submittedName>
        <fullName evidence="3">Amidohydrolase family protein</fullName>
    </submittedName>
</protein>
<dbReference type="Pfam" id="PF01979">
    <property type="entry name" value="Amidohydro_1"/>
    <property type="match status" value="1"/>
</dbReference>
<dbReference type="InterPro" id="IPR011059">
    <property type="entry name" value="Metal-dep_hydrolase_composite"/>
</dbReference>
<name>A0ABP7KUJ6_9MICO</name>
<dbReference type="PANTHER" id="PTHR43794:SF11">
    <property type="entry name" value="AMIDOHYDROLASE-RELATED DOMAIN-CONTAINING PROTEIN"/>
    <property type="match status" value="1"/>
</dbReference>
<feature type="domain" description="Amidohydrolase-related" evidence="2">
    <location>
        <begin position="55"/>
        <end position="418"/>
    </location>
</feature>
<dbReference type="EMBL" id="BAABCN010000010">
    <property type="protein sequence ID" value="GAA3887553.1"/>
    <property type="molecule type" value="Genomic_DNA"/>
</dbReference>
<dbReference type="InterPro" id="IPR032466">
    <property type="entry name" value="Metal_Hydrolase"/>
</dbReference>
<dbReference type="InterPro" id="IPR050287">
    <property type="entry name" value="MTA/SAH_deaminase"/>
</dbReference>
<dbReference type="SUPFAM" id="SSF51338">
    <property type="entry name" value="Composite domain of metallo-dependent hydrolases"/>
    <property type="match status" value="1"/>
</dbReference>
<dbReference type="Gene3D" id="2.30.40.10">
    <property type="entry name" value="Urease, subunit C, domain 1"/>
    <property type="match status" value="1"/>
</dbReference>
<gene>
    <name evidence="3" type="ORF">GCM10022381_32000</name>
</gene>
<evidence type="ECO:0000259" key="2">
    <source>
        <dbReference type="Pfam" id="PF01979"/>
    </source>
</evidence>
<reference evidence="4" key="1">
    <citation type="journal article" date="2019" name="Int. J. Syst. Evol. Microbiol.">
        <title>The Global Catalogue of Microorganisms (GCM) 10K type strain sequencing project: providing services to taxonomists for standard genome sequencing and annotation.</title>
        <authorList>
            <consortium name="The Broad Institute Genomics Platform"/>
            <consortium name="The Broad Institute Genome Sequencing Center for Infectious Disease"/>
            <person name="Wu L."/>
            <person name="Ma J."/>
        </authorList>
    </citation>
    <scope>NUCLEOTIDE SEQUENCE [LARGE SCALE GENOMIC DNA]</scope>
    <source>
        <strain evidence="4">JCM 17021</strain>
    </source>
</reference>
<evidence type="ECO:0000256" key="1">
    <source>
        <dbReference type="ARBA" id="ARBA00022801"/>
    </source>
</evidence>
<dbReference type="Gene3D" id="3.20.20.140">
    <property type="entry name" value="Metal-dependent hydrolases"/>
    <property type="match status" value="1"/>
</dbReference>
<proteinExistence type="predicted"/>
<dbReference type="RefSeq" id="WP_345068519.1">
    <property type="nucleotide sequence ID" value="NZ_BAABCN010000010.1"/>
</dbReference>
<evidence type="ECO:0000313" key="4">
    <source>
        <dbReference type="Proteomes" id="UP001501803"/>
    </source>
</evidence>
<organism evidence="3 4">
    <name type="scientific">Leifsonia kafniensis</name>
    <dbReference type="NCBI Taxonomy" id="475957"/>
    <lineage>
        <taxon>Bacteria</taxon>
        <taxon>Bacillati</taxon>
        <taxon>Actinomycetota</taxon>
        <taxon>Actinomycetes</taxon>
        <taxon>Micrococcales</taxon>
        <taxon>Microbacteriaceae</taxon>
        <taxon>Leifsonia</taxon>
    </lineage>
</organism>
<keyword evidence="4" id="KW-1185">Reference proteome</keyword>
<comment type="caution">
    <text evidence="3">The sequence shown here is derived from an EMBL/GenBank/DDBJ whole genome shotgun (WGS) entry which is preliminary data.</text>
</comment>
<evidence type="ECO:0000313" key="3">
    <source>
        <dbReference type="EMBL" id="GAA3887553.1"/>
    </source>
</evidence>
<dbReference type="PANTHER" id="PTHR43794">
    <property type="entry name" value="AMINOHYDROLASE SSNA-RELATED"/>
    <property type="match status" value="1"/>
</dbReference>
<dbReference type="InterPro" id="IPR006680">
    <property type="entry name" value="Amidohydro-rel"/>
</dbReference>